<evidence type="ECO:0000313" key="2">
    <source>
        <dbReference type="EMBL" id="MBO0663087.1"/>
    </source>
</evidence>
<protein>
    <submittedName>
        <fullName evidence="2">Uncharacterized protein</fullName>
    </submittedName>
</protein>
<reference evidence="2" key="1">
    <citation type="submission" date="2021-03" db="EMBL/GenBank/DDBJ databases">
        <title>Whole genome sequence of Jiella sp. CQZ9-1.</title>
        <authorList>
            <person name="Tuo L."/>
        </authorList>
    </citation>
    <scope>NUCLEOTIDE SEQUENCE</scope>
    <source>
        <strain evidence="2">CQZ9-1</strain>
    </source>
</reference>
<organism evidence="2 3">
    <name type="scientific">Jiella flava</name>
    <dbReference type="NCBI Taxonomy" id="2816857"/>
    <lineage>
        <taxon>Bacteria</taxon>
        <taxon>Pseudomonadati</taxon>
        <taxon>Pseudomonadota</taxon>
        <taxon>Alphaproteobacteria</taxon>
        <taxon>Hyphomicrobiales</taxon>
        <taxon>Aurantimonadaceae</taxon>
        <taxon>Jiella</taxon>
    </lineage>
</organism>
<name>A0A939FX22_9HYPH</name>
<evidence type="ECO:0000313" key="3">
    <source>
        <dbReference type="Proteomes" id="UP000664122"/>
    </source>
</evidence>
<evidence type="ECO:0000256" key="1">
    <source>
        <dbReference type="SAM" id="SignalP"/>
    </source>
</evidence>
<keyword evidence="1" id="KW-0732">Signal</keyword>
<feature type="signal peptide" evidence="1">
    <location>
        <begin position="1"/>
        <end position="17"/>
    </location>
</feature>
<dbReference type="RefSeq" id="WP_207257871.1">
    <property type="nucleotide sequence ID" value="NZ_JAFMPP010000008.1"/>
</dbReference>
<comment type="caution">
    <text evidence="2">The sequence shown here is derived from an EMBL/GenBank/DDBJ whole genome shotgun (WGS) entry which is preliminary data.</text>
</comment>
<dbReference type="Proteomes" id="UP000664122">
    <property type="component" value="Unassembled WGS sequence"/>
</dbReference>
<keyword evidence="3" id="KW-1185">Reference proteome</keyword>
<gene>
    <name evidence="2" type="ORF">J1C48_10905</name>
</gene>
<feature type="chain" id="PRO_5036967472" evidence="1">
    <location>
        <begin position="18"/>
        <end position="46"/>
    </location>
</feature>
<dbReference type="EMBL" id="JAFMPP010000008">
    <property type="protein sequence ID" value="MBO0663087.1"/>
    <property type="molecule type" value="Genomic_DNA"/>
</dbReference>
<sequence>MQRLILKRQLVATGVFAAMTVAARAAGRAKMALVAKRRRTAVFPME</sequence>
<accession>A0A939FX22</accession>
<dbReference type="AlphaFoldDB" id="A0A939FX22"/>
<proteinExistence type="predicted"/>